<dbReference type="Proteomes" id="UP000050794">
    <property type="component" value="Unassembled WGS sequence"/>
</dbReference>
<gene>
    <name evidence="2" type="ORF">TCNE_LOCUS4661</name>
</gene>
<reference evidence="4" key="1">
    <citation type="submission" date="2016-06" db="UniProtKB">
        <authorList>
            <consortium name="WormBaseParasite"/>
        </authorList>
    </citation>
    <scope>IDENTIFICATION</scope>
</reference>
<proteinExistence type="predicted"/>
<dbReference type="WBParaSite" id="TCNE_0000466101-mRNA-1">
    <property type="protein sequence ID" value="TCNE_0000466101-mRNA-1"/>
    <property type="gene ID" value="TCNE_0000466101"/>
</dbReference>
<evidence type="ECO:0000313" key="3">
    <source>
        <dbReference type="Proteomes" id="UP000050794"/>
    </source>
</evidence>
<name>A0A183U841_TOXCA</name>
<dbReference type="EMBL" id="UYWY01008477">
    <property type="protein sequence ID" value="VDM31461.1"/>
    <property type="molecule type" value="Genomic_DNA"/>
</dbReference>
<evidence type="ECO:0000256" key="1">
    <source>
        <dbReference type="SAM" id="MobiDB-lite"/>
    </source>
</evidence>
<dbReference type="AlphaFoldDB" id="A0A183U841"/>
<organism evidence="3 4">
    <name type="scientific">Toxocara canis</name>
    <name type="common">Canine roundworm</name>
    <dbReference type="NCBI Taxonomy" id="6265"/>
    <lineage>
        <taxon>Eukaryota</taxon>
        <taxon>Metazoa</taxon>
        <taxon>Ecdysozoa</taxon>
        <taxon>Nematoda</taxon>
        <taxon>Chromadorea</taxon>
        <taxon>Rhabditida</taxon>
        <taxon>Spirurina</taxon>
        <taxon>Ascaridomorpha</taxon>
        <taxon>Ascaridoidea</taxon>
        <taxon>Toxocaridae</taxon>
        <taxon>Toxocara</taxon>
    </lineage>
</organism>
<reference evidence="2 3" key="2">
    <citation type="submission" date="2018-11" db="EMBL/GenBank/DDBJ databases">
        <authorList>
            <consortium name="Pathogen Informatics"/>
        </authorList>
    </citation>
    <scope>NUCLEOTIDE SEQUENCE [LARGE SCALE GENOMIC DNA]</scope>
</reference>
<feature type="region of interest" description="Disordered" evidence="1">
    <location>
        <begin position="1"/>
        <end position="75"/>
    </location>
</feature>
<evidence type="ECO:0000313" key="4">
    <source>
        <dbReference type="WBParaSite" id="TCNE_0000466101-mRNA-1"/>
    </source>
</evidence>
<accession>A0A183U841</accession>
<evidence type="ECO:0000313" key="2">
    <source>
        <dbReference type="EMBL" id="VDM31461.1"/>
    </source>
</evidence>
<protein>
    <submittedName>
        <fullName evidence="4">40S ribosomal protein S6</fullName>
    </submittedName>
</protein>
<keyword evidence="3" id="KW-1185">Reference proteome</keyword>
<sequence length="75" mass="8694">MCSLQRGSRGKHVLAAPMKATRGPRSELKNPEQILKQRRKKASMRAYQAHRREENLKKKKNRAGAIGQRKGMRQR</sequence>